<dbReference type="RefSeq" id="WP_013684661.1">
    <property type="nucleotide sequence ID" value="NC_015320.1"/>
</dbReference>
<dbReference type="InterPro" id="IPR036425">
    <property type="entry name" value="MoaB/Mog-like_dom_sf"/>
</dbReference>
<dbReference type="KEGG" id="ave:Arcve_2016"/>
<evidence type="ECO:0000256" key="1">
    <source>
        <dbReference type="ARBA" id="ARBA00006112"/>
    </source>
</evidence>
<dbReference type="eggNOG" id="arCOG00214">
    <property type="taxonomic scope" value="Archaea"/>
</dbReference>
<gene>
    <name evidence="4" type="ordered locus">Arcve_2016</name>
</gene>
<dbReference type="InterPro" id="IPR008284">
    <property type="entry name" value="MoCF_biosynth_CS"/>
</dbReference>
<dbReference type="EMBL" id="CP002588">
    <property type="protein sequence ID" value="AEA48009.1"/>
    <property type="molecule type" value="Genomic_DNA"/>
</dbReference>
<dbReference type="Gene3D" id="3.40.980.10">
    <property type="entry name" value="MoaB/Mog-like domain"/>
    <property type="match status" value="1"/>
</dbReference>
<dbReference type="STRING" id="693661.Arcve_2016"/>
<accession>F2KS70</accession>
<dbReference type="NCBIfam" id="TIGR00177">
    <property type="entry name" value="molyb_syn"/>
    <property type="match status" value="1"/>
</dbReference>
<dbReference type="InterPro" id="IPR001453">
    <property type="entry name" value="MoaB/Mog_dom"/>
</dbReference>
<dbReference type="PANTHER" id="PTHR43232:SF2">
    <property type="entry name" value="MOLYBDENUM COFACTOR BIOSYNTHESIS PROTEIN B"/>
    <property type="match status" value="1"/>
</dbReference>
<dbReference type="HOGENOM" id="CLU_077358_2_3_2"/>
<dbReference type="SUPFAM" id="SSF53218">
    <property type="entry name" value="Molybdenum cofactor biosynthesis proteins"/>
    <property type="match status" value="1"/>
</dbReference>
<dbReference type="GO" id="GO:0006777">
    <property type="term" value="P:Mo-molybdopterin cofactor biosynthetic process"/>
    <property type="evidence" value="ECO:0007669"/>
    <property type="project" value="UniProtKB-KW"/>
</dbReference>
<evidence type="ECO:0000313" key="5">
    <source>
        <dbReference type="Proteomes" id="UP000008136"/>
    </source>
</evidence>
<dbReference type="AlphaFoldDB" id="F2KS70"/>
<dbReference type="GeneID" id="10395149"/>
<dbReference type="Proteomes" id="UP000008136">
    <property type="component" value="Chromosome"/>
</dbReference>
<protein>
    <submittedName>
        <fullName evidence="4">Molybdenum cofactor synthesis domain protein</fullName>
    </submittedName>
</protein>
<keyword evidence="5" id="KW-1185">Reference proteome</keyword>
<evidence type="ECO:0000313" key="4">
    <source>
        <dbReference type="EMBL" id="AEA48009.1"/>
    </source>
</evidence>
<reference evidence="4 5" key="1">
    <citation type="submission" date="2011-03" db="EMBL/GenBank/DDBJ databases">
        <title>The complete genome of Archaeoglobus veneficus SNP6.</title>
        <authorList>
            <consortium name="US DOE Joint Genome Institute (JGI-PGF)"/>
            <person name="Lucas S."/>
            <person name="Copeland A."/>
            <person name="Lapidus A."/>
            <person name="Bruce D."/>
            <person name="Goodwin L."/>
            <person name="Pitluck S."/>
            <person name="Kyrpides N."/>
            <person name="Mavromatis K."/>
            <person name="Pagani I."/>
            <person name="Ivanova N."/>
            <person name="Mikhailova N."/>
            <person name="Lu M."/>
            <person name="Detter J.C."/>
            <person name="Tapia R."/>
            <person name="Han C."/>
            <person name="Land M."/>
            <person name="Hauser L."/>
            <person name="Markowitz V."/>
            <person name="Cheng J.-F."/>
            <person name="Hugenholtz P."/>
            <person name="Woyke T."/>
            <person name="Wu D."/>
            <person name="Spring S."/>
            <person name="Brambilla E."/>
            <person name="Klenk H.-P."/>
            <person name="Eisen J.A."/>
        </authorList>
    </citation>
    <scope>NUCLEOTIDE SEQUENCE [LARGE SCALE GENOMIC DNA]</scope>
    <source>
        <strain>SNP6</strain>
    </source>
</reference>
<evidence type="ECO:0000259" key="3">
    <source>
        <dbReference type="SMART" id="SM00852"/>
    </source>
</evidence>
<dbReference type="PROSITE" id="PS01078">
    <property type="entry name" value="MOCF_BIOSYNTHESIS_1"/>
    <property type="match status" value="1"/>
</dbReference>
<dbReference type="Pfam" id="PF00994">
    <property type="entry name" value="MoCF_biosynth"/>
    <property type="match status" value="1"/>
</dbReference>
<dbReference type="PIRSF" id="PIRSF006443">
    <property type="entry name" value="MoaB"/>
    <property type="match status" value="1"/>
</dbReference>
<dbReference type="InterPro" id="IPR012245">
    <property type="entry name" value="MoaB"/>
</dbReference>
<sequence>MVFLNHVADIDIAVSIVTISTSKWQKYGNIGIDELKKTDDESGKILVEMLGEKFLISKYRLVPDDMEAIRKAVLECLEVSDAVITTGGTGITPKDVTIEAVDPLIKKKLDGFGEIFRMLSYQQVRSAAILSRAMAGVRDGKAIFCLPGSPKAVKLGAELILDSLKHVISHARGLK</sequence>
<dbReference type="CDD" id="cd00886">
    <property type="entry name" value="MogA_MoaB"/>
    <property type="match status" value="1"/>
</dbReference>
<dbReference type="PANTHER" id="PTHR43232">
    <property type="entry name" value="MOLYBDENUM COFACTOR BIOSYNTHESIS PROTEIN B"/>
    <property type="match status" value="1"/>
</dbReference>
<organism evidence="4 5">
    <name type="scientific">Archaeoglobus veneficus (strain DSM 11195 / SNP6)</name>
    <dbReference type="NCBI Taxonomy" id="693661"/>
    <lineage>
        <taxon>Archaea</taxon>
        <taxon>Methanobacteriati</taxon>
        <taxon>Methanobacteriota</taxon>
        <taxon>Archaeoglobi</taxon>
        <taxon>Archaeoglobales</taxon>
        <taxon>Archaeoglobaceae</taxon>
        <taxon>Archaeoglobus</taxon>
    </lineage>
</organism>
<dbReference type="SMART" id="SM00852">
    <property type="entry name" value="MoCF_biosynth"/>
    <property type="match status" value="1"/>
</dbReference>
<keyword evidence="2" id="KW-0501">Molybdenum cofactor biosynthesis</keyword>
<name>F2KS70_ARCVS</name>
<proteinExistence type="inferred from homology"/>
<comment type="similarity">
    <text evidence="1">Belongs to the MoaB/Mog family.</text>
</comment>
<evidence type="ECO:0000256" key="2">
    <source>
        <dbReference type="ARBA" id="ARBA00023150"/>
    </source>
</evidence>
<dbReference type="GO" id="GO:0005829">
    <property type="term" value="C:cytosol"/>
    <property type="evidence" value="ECO:0007669"/>
    <property type="project" value="TreeGrafter"/>
</dbReference>
<feature type="domain" description="MoaB/Mog" evidence="3">
    <location>
        <begin position="15"/>
        <end position="167"/>
    </location>
</feature>